<evidence type="ECO:0000256" key="3">
    <source>
        <dbReference type="ARBA" id="ARBA00023082"/>
    </source>
</evidence>
<reference evidence="7 8" key="1">
    <citation type="submission" date="2021-04" db="EMBL/GenBank/DDBJ databases">
        <title>Chitinophaga sp. nov., isolated from the rhizosphere soil.</title>
        <authorList>
            <person name="He S."/>
        </authorList>
    </citation>
    <scope>NUCLEOTIDE SEQUENCE [LARGE SCALE GENOMIC DNA]</scope>
    <source>
        <strain evidence="7 8">2R12</strain>
    </source>
</reference>
<dbReference type="InterPro" id="IPR039425">
    <property type="entry name" value="RNA_pol_sigma-70-like"/>
</dbReference>
<comment type="similarity">
    <text evidence="1">Belongs to the sigma-70 factor family. ECF subfamily.</text>
</comment>
<dbReference type="NCBIfam" id="TIGR02937">
    <property type="entry name" value="sigma70-ECF"/>
    <property type="match status" value="1"/>
</dbReference>
<evidence type="ECO:0000313" key="7">
    <source>
        <dbReference type="EMBL" id="MBS0027686.1"/>
    </source>
</evidence>
<feature type="domain" description="RNA polymerase sigma factor 70 region 4 type 2" evidence="6">
    <location>
        <begin position="119"/>
        <end position="168"/>
    </location>
</feature>
<dbReference type="Gene3D" id="1.10.10.10">
    <property type="entry name" value="Winged helix-like DNA-binding domain superfamily/Winged helix DNA-binding domain"/>
    <property type="match status" value="1"/>
</dbReference>
<dbReference type="InterPro" id="IPR007627">
    <property type="entry name" value="RNA_pol_sigma70_r2"/>
</dbReference>
<keyword evidence="3" id="KW-0731">Sigma factor</keyword>
<dbReference type="SUPFAM" id="SSF88659">
    <property type="entry name" value="Sigma3 and sigma4 domains of RNA polymerase sigma factors"/>
    <property type="match status" value="1"/>
</dbReference>
<organism evidence="7 8">
    <name type="scientific">Chitinophaga hostae</name>
    <dbReference type="NCBI Taxonomy" id="2831022"/>
    <lineage>
        <taxon>Bacteria</taxon>
        <taxon>Pseudomonadati</taxon>
        <taxon>Bacteroidota</taxon>
        <taxon>Chitinophagia</taxon>
        <taxon>Chitinophagales</taxon>
        <taxon>Chitinophagaceae</taxon>
        <taxon>Chitinophaga</taxon>
    </lineage>
</organism>
<gene>
    <name evidence="7" type="ORF">KE626_10235</name>
</gene>
<dbReference type="InterPro" id="IPR013325">
    <property type="entry name" value="RNA_pol_sigma_r2"/>
</dbReference>
<proteinExistence type="inferred from homology"/>
<name>A0ABS5IXL5_9BACT</name>
<sequence>MESLQNIIEGCNRNDRISQEKLYRLLYPGLFSLCRKYFVCEQDIVTVVNNGMLNIFRNLGMYDVKKGDIFPWAYAIVKHAALTYLRNKLNAKEKEHLNMDDCMDLPSPCNPIVSLASKDIYLYLSVLPAMTRTVCIMFYLDGFLVREIAAHFQISEGTVKWHLSEGRSILKKAMKKKDAY</sequence>
<evidence type="ECO:0000313" key="8">
    <source>
        <dbReference type="Proteomes" id="UP000676386"/>
    </source>
</evidence>
<keyword evidence="2" id="KW-0805">Transcription regulation</keyword>
<dbReference type="PANTHER" id="PTHR43133">
    <property type="entry name" value="RNA POLYMERASE ECF-TYPE SIGMA FACTO"/>
    <property type="match status" value="1"/>
</dbReference>
<evidence type="ECO:0000256" key="4">
    <source>
        <dbReference type="ARBA" id="ARBA00023163"/>
    </source>
</evidence>
<protein>
    <submittedName>
        <fullName evidence="7">Sigma-70 family RNA polymerase sigma factor</fullName>
    </submittedName>
</protein>
<dbReference type="Pfam" id="PF08281">
    <property type="entry name" value="Sigma70_r4_2"/>
    <property type="match status" value="1"/>
</dbReference>
<feature type="domain" description="RNA polymerase sigma-70 region 2" evidence="5">
    <location>
        <begin position="22"/>
        <end position="88"/>
    </location>
</feature>
<dbReference type="Gene3D" id="1.10.1740.10">
    <property type="match status" value="1"/>
</dbReference>
<evidence type="ECO:0000256" key="1">
    <source>
        <dbReference type="ARBA" id="ARBA00010641"/>
    </source>
</evidence>
<comment type="caution">
    <text evidence="7">The sequence shown here is derived from an EMBL/GenBank/DDBJ whole genome shotgun (WGS) entry which is preliminary data.</text>
</comment>
<dbReference type="InterPro" id="IPR013249">
    <property type="entry name" value="RNA_pol_sigma70_r4_t2"/>
</dbReference>
<evidence type="ECO:0000259" key="6">
    <source>
        <dbReference type="Pfam" id="PF08281"/>
    </source>
</evidence>
<dbReference type="Proteomes" id="UP000676386">
    <property type="component" value="Unassembled WGS sequence"/>
</dbReference>
<dbReference type="InterPro" id="IPR014284">
    <property type="entry name" value="RNA_pol_sigma-70_dom"/>
</dbReference>
<accession>A0ABS5IXL5</accession>
<dbReference type="EMBL" id="JAGTXB010000004">
    <property type="protein sequence ID" value="MBS0027686.1"/>
    <property type="molecule type" value="Genomic_DNA"/>
</dbReference>
<dbReference type="Pfam" id="PF04542">
    <property type="entry name" value="Sigma70_r2"/>
    <property type="match status" value="1"/>
</dbReference>
<dbReference type="SUPFAM" id="SSF88946">
    <property type="entry name" value="Sigma2 domain of RNA polymerase sigma factors"/>
    <property type="match status" value="1"/>
</dbReference>
<keyword evidence="4" id="KW-0804">Transcription</keyword>
<dbReference type="InterPro" id="IPR036388">
    <property type="entry name" value="WH-like_DNA-bd_sf"/>
</dbReference>
<keyword evidence="8" id="KW-1185">Reference proteome</keyword>
<dbReference type="PANTHER" id="PTHR43133:SF46">
    <property type="entry name" value="RNA POLYMERASE SIGMA-70 FACTOR ECF SUBFAMILY"/>
    <property type="match status" value="1"/>
</dbReference>
<evidence type="ECO:0000256" key="2">
    <source>
        <dbReference type="ARBA" id="ARBA00023015"/>
    </source>
</evidence>
<evidence type="ECO:0000259" key="5">
    <source>
        <dbReference type="Pfam" id="PF04542"/>
    </source>
</evidence>
<dbReference type="InterPro" id="IPR013324">
    <property type="entry name" value="RNA_pol_sigma_r3/r4-like"/>
</dbReference>